<keyword evidence="4" id="KW-1185">Reference proteome</keyword>
<feature type="compositionally biased region" description="Acidic residues" evidence="1">
    <location>
        <begin position="136"/>
        <end position="156"/>
    </location>
</feature>
<name>A0ABY8TV29_TETOB</name>
<evidence type="ECO:0000313" key="3">
    <source>
        <dbReference type="EMBL" id="WIA12930.1"/>
    </source>
</evidence>
<dbReference type="Proteomes" id="UP001244341">
    <property type="component" value="Chromosome 4b"/>
</dbReference>
<evidence type="ECO:0000256" key="1">
    <source>
        <dbReference type="SAM" id="MobiDB-lite"/>
    </source>
</evidence>
<dbReference type="Gene3D" id="1.10.10.60">
    <property type="entry name" value="Homeodomain-like"/>
    <property type="match status" value="1"/>
</dbReference>
<feature type="domain" description="SANT" evidence="2">
    <location>
        <begin position="25"/>
        <end position="71"/>
    </location>
</feature>
<dbReference type="SUPFAM" id="SSF46689">
    <property type="entry name" value="Homeodomain-like"/>
    <property type="match status" value="1"/>
</dbReference>
<dbReference type="InterPro" id="IPR009057">
    <property type="entry name" value="Homeodomain-like_sf"/>
</dbReference>
<protein>
    <recommendedName>
        <fullName evidence="2">SANT domain-containing protein</fullName>
    </recommendedName>
</protein>
<dbReference type="EMBL" id="CP126211">
    <property type="protein sequence ID" value="WIA12930.1"/>
    <property type="molecule type" value="Genomic_DNA"/>
</dbReference>
<sequence length="156" mass="17149">MAEVLGQLNRVWQQVEAFDWDAQAWSQQERKDLHKGLCKHGDDWDQVAHVIPSRSKNEVVLAAIKLMVEEPDFLQGCGPELQPRLRCYIQQHPNLRKKVQQQQQQQQQPAVQQPPAAGVLGGAGAGGYATYSGGDDSPEGSEETVSSAEDETGSSL</sequence>
<gene>
    <name evidence="3" type="ORF">OEZ85_006546</name>
</gene>
<dbReference type="Pfam" id="PF00249">
    <property type="entry name" value="Myb_DNA-binding"/>
    <property type="match status" value="1"/>
</dbReference>
<dbReference type="InterPro" id="IPR017884">
    <property type="entry name" value="SANT_dom"/>
</dbReference>
<evidence type="ECO:0000313" key="4">
    <source>
        <dbReference type="Proteomes" id="UP001244341"/>
    </source>
</evidence>
<accession>A0ABY8TV29</accession>
<feature type="region of interest" description="Disordered" evidence="1">
    <location>
        <begin position="96"/>
        <end position="156"/>
    </location>
</feature>
<reference evidence="3 4" key="1">
    <citation type="submission" date="2023-05" db="EMBL/GenBank/DDBJ databases">
        <title>A 100% complete, gapless, phased diploid assembly of the Scenedesmus obliquus UTEX 3031 genome.</title>
        <authorList>
            <person name="Biondi T.C."/>
            <person name="Hanschen E.R."/>
            <person name="Kwon T."/>
            <person name="Eng W."/>
            <person name="Kruse C.P.S."/>
            <person name="Koehler S.I."/>
            <person name="Kunde Y."/>
            <person name="Gleasner C.D."/>
            <person name="You Mak K.T."/>
            <person name="Polle J."/>
            <person name="Hovde B.T."/>
            <person name="Starkenburg S.R."/>
        </authorList>
    </citation>
    <scope>NUCLEOTIDE SEQUENCE [LARGE SCALE GENOMIC DNA]</scope>
    <source>
        <strain evidence="3 4">DOE0152z</strain>
    </source>
</reference>
<dbReference type="PROSITE" id="PS51293">
    <property type="entry name" value="SANT"/>
    <property type="match status" value="1"/>
</dbReference>
<organism evidence="3 4">
    <name type="scientific">Tetradesmus obliquus</name>
    <name type="common">Green alga</name>
    <name type="synonym">Acutodesmus obliquus</name>
    <dbReference type="NCBI Taxonomy" id="3088"/>
    <lineage>
        <taxon>Eukaryota</taxon>
        <taxon>Viridiplantae</taxon>
        <taxon>Chlorophyta</taxon>
        <taxon>core chlorophytes</taxon>
        <taxon>Chlorophyceae</taxon>
        <taxon>CS clade</taxon>
        <taxon>Sphaeropleales</taxon>
        <taxon>Scenedesmaceae</taxon>
        <taxon>Tetradesmus</taxon>
    </lineage>
</organism>
<feature type="compositionally biased region" description="Low complexity" evidence="1">
    <location>
        <begin position="100"/>
        <end position="118"/>
    </location>
</feature>
<dbReference type="CDD" id="cd00167">
    <property type="entry name" value="SANT"/>
    <property type="match status" value="1"/>
</dbReference>
<evidence type="ECO:0000259" key="2">
    <source>
        <dbReference type="PROSITE" id="PS51293"/>
    </source>
</evidence>
<dbReference type="InterPro" id="IPR001005">
    <property type="entry name" value="SANT/Myb"/>
</dbReference>
<proteinExistence type="predicted"/>
<dbReference type="SMART" id="SM00717">
    <property type="entry name" value="SANT"/>
    <property type="match status" value="1"/>
</dbReference>